<reference evidence="3" key="1">
    <citation type="submission" date="2018-05" db="EMBL/GenBank/DDBJ databases">
        <authorList>
            <person name="Lanie J.A."/>
            <person name="Ng W.-L."/>
            <person name="Kazmierczak K.M."/>
            <person name="Andrzejewski T.M."/>
            <person name="Davidsen T.M."/>
            <person name="Wayne K.J."/>
            <person name="Tettelin H."/>
            <person name="Glass J.I."/>
            <person name="Rusch D."/>
            <person name="Podicherti R."/>
            <person name="Tsui H.-C.T."/>
            <person name="Winkler M.E."/>
        </authorList>
    </citation>
    <scope>NUCLEOTIDE SEQUENCE</scope>
</reference>
<protein>
    <recommendedName>
        <fullName evidence="4">Short-chain dehydrogenase</fullName>
    </recommendedName>
</protein>
<dbReference type="Gene3D" id="3.40.50.720">
    <property type="entry name" value="NAD(P)-binding Rossmann-like Domain"/>
    <property type="match status" value="1"/>
</dbReference>
<name>A0A381TH44_9ZZZZ</name>
<evidence type="ECO:0000256" key="2">
    <source>
        <dbReference type="ARBA" id="ARBA00023002"/>
    </source>
</evidence>
<keyword evidence="2" id="KW-0560">Oxidoreductase</keyword>
<proteinExistence type="inferred from homology"/>
<dbReference type="InterPro" id="IPR036291">
    <property type="entry name" value="NAD(P)-bd_dom_sf"/>
</dbReference>
<dbReference type="PROSITE" id="PS00061">
    <property type="entry name" value="ADH_SHORT"/>
    <property type="match status" value="1"/>
</dbReference>
<dbReference type="PRINTS" id="PR00080">
    <property type="entry name" value="SDRFAMILY"/>
</dbReference>
<comment type="similarity">
    <text evidence="1">Belongs to the short-chain dehydrogenases/reductases (SDR) family.</text>
</comment>
<evidence type="ECO:0008006" key="4">
    <source>
        <dbReference type="Google" id="ProtNLM"/>
    </source>
</evidence>
<evidence type="ECO:0000313" key="3">
    <source>
        <dbReference type="EMBL" id="SVA14831.1"/>
    </source>
</evidence>
<dbReference type="InterPro" id="IPR002347">
    <property type="entry name" value="SDR_fam"/>
</dbReference>
<sequence>MADRIVVVTGGARGIGRAIVDRLAAEGATVVIGDLTDPGDVGAGLDVAGHREWVPLDVTDETSVLEFAESVQAGHGGVDVLVNNAGIMDTRSITDETVADWDLTMAVNLRGPFLMVKHLLPLMEGRDGPSIINIGSIEGLAANALHAAYATSKAGVHGLTRALAVDLGPVGVRVNAIAPGWIDTELNRGYVDRHPNREMAVAELTSLHPVGRIGDPTDIAATALWLASTDAGFVTGQVVAVDGGRMTRLSIPASLADDA</sequence>
<dbReference type="NCBIfam" id="NF005559">
    <property type="entry name" value="PRK07231.1"/>
    <property type="match status" value="1"/>
</dbReference>
<gene>
    <name evidence="3" type="ORF">METZ01_LOCUS67685</name>
</gene>
<dbReference type="AlphaFoldDB" id="A0A381TH44"/>
<dbReference type="GO" id="GO:0016491">
    <property type="term" value="F:oxidoreductase activity"/>
    <property type="evidence" value="ECO:0007669"/>
    <property type="project" value="UniProtKB-KW"/>
</dbReference>
<accession>A0A381TH44</accession>
<dbReference type="PRINTS" id="PR00081">
    <property type="entry name" value="GDHRDH"/>
</dbReference>
<dbReference type="EMBL" id="UINC01004507">
    <property type="protein sequence ID" value="SVA14831.1"/>
    <property type="molecule type" value="Genomic_DNA"/>
</dbReference>
<dbReference type="PANTHER" id="PTHR24321">
    <property type="entry name" value="DEHYDROGENASES, SHORT CHAIN"/>
    <property type="match status" value="1"/>
</dbReference>
<dbReference type="PANTHER" id="PTHR24321:SF8">
    <property type="entry name" value="ESTRADIOL 17-BETA-DEHYDROGENASE 8-RELATED"/>
    <property type="match status" value="1"/>
</dbReference>
<organism evidence="3">
    <name type="scientific">marine metagenome</name>
    <dbReference type="NCBI Taxonomy" id="408172"/>
    <lineage>
        <taxon>unclassified sequences</taxon>
        <taxon>metagenomes</taxon>
        <taxon>ecological metagenomes</taxon>
    </lineage>
</organism>
<dbReference type="InterPro" id="IPR020904">
    <property type="entry name" value="Sc_DH/Rdtase_CS"/>
</dbReference>
<dbReference type="Pfam" id="PF13561">
    <property type="entry name" value="adh_short_C2"/>
    <property type="match status" value="1"/>
</dbReference>
<dbReference type="FunFam" id="3.40.50.720:FF:000084">
    <property type="entry name" value="Short-chain dehydrogenase reductase"/>
    <property type="match status" value="1"/>
</dbReference>
<dbReference type="CDD" id="cd05233">
    <property type="entry name" value="SDR_c"/>
    <property type="match status" value="1"/>
</dbReference>
<evidence type="ECO:0000256" key="1">
    <source>
        <dbReference type="ARBA" id="ARBA00006484"/>
    </source>
</evidence>
<dbReference type="SUPFAM" id="SSF51735">
    <property type="entry name" value="NAD(P)-binding Rossmann-fold domains"/>
    <property type="match status" value="1"/>
</dbReference>